<organism evidence="1 2">
    <name type="scientific">Methanolapillus ohkumae</name>
    <dbReference type="NCBI Taxonomy" id="3028298"/>
    <lineage>
        <taxon>Archaea</taxon>
        <taxon>Methanobacteriati</taxon>
        <taxon>Methanobacteriota</taxon>
        <taxon>Stenosarchaea group</taxon>
        <taxon>Methanomicrobia</taxon>
        <taxon>Methanosarcinales</taxon>
        <taxon>Methanosarcinaceae</taxon>
        <taxon>Methanolapillus</taxon>
    </lineage>
</organism>
<gene>
    <name evidence="1" type="ORF">MsAm2_06680</name>
</gene>
<dbReference type="GeneID" id="89228076"/>
<keyword evidence="2" id="KW-1185">Reference proteome</keyword>
<proteinExistence type="predicted"/>
<dbReference type="RefSeq" id="WP_338098390.1">
    <property type="nucleotide sequence ID" value="NZ_CP131061.1"/>
</dbReference>
<dbReference type="Proteomes" id="UP001304970">
    <property type="component" value="Chromosome"/>
</dbReference>
<protein>
    <submittedName>
        <fullName evidence="1">Uncharacterized protein</fullName>
    </submittedName>
</protein>
<name>A0AA96ZXC2_9EURY</name>
<evidence type="ECO:0000313" key="1">
    <source>
        <dbReference type="EMBL" id="WNY26887.1"/>
    </source>
</evidence>
<accession>A0AA96ZXC2</accession>
<dbReference type="AlphaFoldDB" id="A0AA96ZXC2"/>
<dbReference type="EMBL" id="CP131061">
    <property type="protein sequence ID" value="WNY26887.1"/>
    <property type="molecule type" value="Genomic_DNA"/>
</dbReference>
<reference evidence="1 2" key="1">
    <citation type="submission" date="2023-07" db="EMBL/GenBank/DDBJ databases">
        <title>Closed genome sequence of Methanosarcinaceae archaeon Am2.</title>
        <authorList>
            <person name="Poehlein A."/>
            <person name="Protasov E."/>
            <person name="Platt K."/>
            <person name="Reeh H."/>
            <person name="Daniel R."/>
            <person name="Brune A."/>
        </authorList>
    </citation>
    <scope>NUCLEOTIDE SEQUENCE [LARGE SCALE GENOMIC DNA]</scope>
    <source>
        <strain evidence="1 2">Am2</strain>
    </source>
</reference>
<sequence length="179" mass="20168">MHSIFRILNINPTTTGEKNVEKFSYKINNYIFYGNEKIVSIEKDGTVAYVVLWNDKFISGRVNFAVVTQDDLISSKSLSTNDIYENDIVDIASSISKARDTFWHQSYYDTYGNSITGGVNFHFSPIDAEMLANGVSTIQWYSFCNNSGCSISSNRTSRGSDPISCINCCYSCCFLERPK</sequence>
<evidence type="ECO:0000313" key="2">
    <source>
        <dbReference type="Proteomes" id="UP001304970"/>
    </source>
</evidence>